<evidence type="ECO:0000256" key="1">
    <source>
        <dbReference type="ARBA" id="ARBA00006484"/>
    </source>
</evidence>
<dbReference type="FunFam" id="3.40.50.720:FF:000084">
    <property type="entry name" value="Short-chain dehydrogenase reductase"/>
    <property type="match status" value="1"/>
</dbReference>
<proteinExistence type="inferred from homology"/>
<dbReference type="EMBL" id="GL698488">
    <property type="protein sequence ID" value="EFY90658.1"/>
    <property type="molecule type" value="Genomic_DNA"/>
</dbReference>
<dbReference type="InterPro" id="IPR036291">
    <property type="entry name" value="NAD(P)-bd_dom_sf"/>
</dbReference>
<dbReference type="HOGENOM" id="CLU_569949_0_0_1"/>
<dbReference type="InterPro" id="IPR002347">
    <property type="entry name" value="SDR_fam"/>
</dbReference>
<dbReference type="PROSITE" id="PS00061">
    <property type="entry name" value="ADH_SHORT"/>
    <property type="match status" value="1"/>
</dbReference>
<dbReference type="AlphaFoldDB" id="E9E057"/>
<dbReference type="PANTHER" id="PTHR48107">
    <property type="entry name" value="NADPH-DEPENDENT ALDEHYDE REDUCTASE-LIKE PROTEIN, CHLOROPLASTIC-RELATED"/>
    <property type="match status" value="1"/>
</dbReference>
<dbReference type="KEGG" id="maw:19247549"/>
<dbReference type="GO" id="GO:0016614">
    <property type="term" value="F:oxidoreductase activity, acting on CH-OH group of donors"/>
    <property type="evidence" value="ECO:0007669"/>
    <property type="project" value="UniProtKB-ARBA"/>
</dbReference>
<gene>
    <name evidence="7" type="ORF">MAC_03238</name>
</gene>
<name>E9E057_METAQ</name>
<keyword evidence="3" id="KW-0521">NADP</keyword>
<keyword evidence="4" id="KW-0560">Oxidoreductase</keyword>
<evidence type="ECO:0000256" key="6">
    <source>
        <dbReference type="SAM" id="MobiDB-lite"/>
    </source>
</evidence>
<evidence type="ECO:0000313" key="8">
    <source>
        <dbReference type="Proteomes" id="UP000002499"/>
    </source>
</evidence>
<evidence type="ECO:0000313" key="7">
    <source>
        <dbReference type="EMBL" id="EFY90658.1"/>
    </source>
</evidence>
<comment type="function">
    <text evidence="5">Hydroxynaphthalene reductase-like protein; part of the Pks2 gene cluster that mediates the formation of infectious structures (appressoria), enabling these fungi to kill insects faster. The product of the Pks2 gene cluster is different from the one of Pks1 and has still not been identified.</text>
</comment>
<feature type="region of interest" description="Disordered" evidence="6">
    <location>
        <begin position="1"/>
        <end position="47"/>
    </location>
</feature>
<dbReference type="eggNOG" id="KOG0725">
    <property type="taxonomic scope" value="Eukaryota"/>
</dbReference>
<dbReference type="GeneID" id="19247549"/>
<dbReference type="OrthoDB" id="47007at2759"/>
<dbReference type="SUPFAM" id="SSF51735">
    <property type="entry name" value="NAD(P)-binding Rossmann-fold domains"/>
    <property type="match status" value="1"/>
</dbReference>
<sequence>MEAAKEAVQKVTHPASGDKGGTTQDKPGLERDMAPKPTKVHLQHSEEGQAPYIPCGKLKGKNAVITGGDSGIGRSVAILFAMEGAKVAVVYLPAEEEDAQHTKAQVEKNGGEIVLIASDLSHSINCTDVAERIKAAFGTVDILVNNAATRNEQGTISDISEEQWASTFRVNIDSYFYLTKAILPFMAKNGSIINSASVDSYIGVPSRLDYATTKGAIIAFTRSLSNHLIKKGIRVNAVAAGPVWTPLVASGVEKPGQHGHGLGNWTPMDRIGQPVEIATSYVFLAENGSQFMSGQTLHPNGVAKHHRIDRRQPSFRFSTDMGNACTLRELAWRFTWYYFVCFSSRRNSFATEIIGPQIILETPFSVSICLFHHLSDDCDDEAAAHYTECCSSLSADRILDPLTNRSKRQANVRSCPGRYLNYPLLISCSDTNLSLLMARLLNLFRHRDAFAARQKAPAAAKGSVKAGQDNEDTVFTSGA</sequence>
<protein>
    <recommendedName>
        <fullName evidence="2">Hydroxynaphthalene reductase-like protein Arp2</fullName>
    </recommendedName>
</protein>
<evidence type="ECO:0000256" key="4">
    <source>
        <dbReference type="ARBA" id="ARBA00023002"/>
    </source>
</evidence>
<dbReference type="PRINTS" id="PR00080">
    <property type="entry name" value="SDRFAMILY"/>
</dbReference>
<evidence type="ECO:0000256" key="5">
    <source>
        <dbReference type="ARBA" id="ARBA00046017"/>
    </source>
</evidence>
<keyword evidence="8" id="KW-1185">Reference proteome</keyword>
<dbReference type="Proteomes" id="UP000002499">
    <property type="component" value="Unassembled WGS sequence"/>
</dbReference>
<accession>E9E057</accession>
<comment type="similarity">
    <text evidence="1">Belongs to the short-chain dehydrogenases/reductases (SDR) family.</text>
</comment>
<dbReference type="InterPro" id="IPR020904">
    <property type="entry name" value="Sc_DH/Rdtase_CS"/>
</dbReference>
<dbReference type="InParanoid" id="E9E057"/>
<dbReference type="Pfam" id="PF13561">
    <property type="entry name" value="adh_short_C2"/>
    <property type="match status" value="1"/>
</dbReference>
<dbReference type="PANTHER" id="PTHR48107:SF26">
    <property type="entry name" value="OXIDOREDUCTASE, SHORT-CHAIN DEHYDROGENASE_REDUCTASE FAMILY (AFU_ORTHOLOGUE AFUA_4G05870)"/>
    <property type="match status" value="1"/>
</dbReference>
<dbReference type="PRINTS" id="PR00081">
    <property type="entry name" value="GDHRDH"/>
</dbReference>
<evidence type="ECO:0000256" key="2">
    <source>
        <dbReference type="ARBA" id="ARBA00015194"/>
    </source>
</evidence>
<reference evidence="7 8" key="1">
    <citation type="journal article" date="2011" name="PLoS Genet.">
        <title>Genome sequencing and comparative transcriptomics of the model entomopathogenic fungi Metarhizium anisopliae and M. acridum.</title>
        <authorList>
            <person name="Gao Q."/>
            <person name="Jin K."/>
            <person name="Ying S.H."/>
            <person name="Zhang Y."/>
            <person name="Xiao G."/>
            <person name="Shang Y."/>
            <person name="Duan Z."/>
            <person name="Hu X."/>
            <person name="Xie X.Q."/>
            <person name="Zhou G."/>
            <person name="Peng G."/>
            <person name="Luo Z."/>
            <person name="Huang W."/>
            <person name="Wang B."/>
            <person name="Fang W."/>
            <person name="Wang S."/>
            <person name="Zhong Y."/>
            <person name="Ma L.J."/>
            <person name="St Leger R.J."/>
            <person name="Zhao G.P."/>
            <person name="Pei Y."/>
            <person name="Feng M.G."/>
            <person name="Xia Y."/>
            <person name="Wang C."/>
        </authorList>
    </citation>
    <scope>NUCLEOTIDE SEQUENCE [LARGE SCALE GENOMIC DNA]</scope>
    <source>
        <strain evidence="7 8">CQMa 102</strain>
    </source>
</reference>
<organism evidence="8">
    <name type="scientific">Metarhizium acridum (strain CQMa 102)</name>
    <dbReference type="NCBI Taxonomy" id="655827"/>
    <lineage>
        <taxon>Eukaryota</taxon>
        <taxon>Fungi</taxon>
        <taxon>Dikarya</taxon>
        <taxon>Ascomycota</taxon>
        <taxon>Pezizomycotina</taxon>
        <taxon>Sordariomycetes</taxon>
        <taxon>Hypocreomycetidae</taxon>
        <taxon>Hypocreales</taxon>
        <taxon>Clavicipitaceae</taxon>
        <taxon>Metarhizium</taxon>
    </lineage>
</organism>
<dbReference type="Gene3D" id="3.40.50.720">
    <property type="entry name" value="NAD(P)-binding Rossmann-like Domain"/>
    <property type="match status" value="1"/>
</dbReference>
<evidence type="ECO:0000256" key="3">
    <source>
        <dbReference type="ARBA" id="ARBA00022857"/>
    </source>
</evidence>